<dbReference type="AlphaFoldDB" id="F4R8Q8"/>
<proteinExistence type="predicted"/>
<dbReference type="GeneID" id="18921823"/>
<evidence type="ECO:0000313" key="2">
    <source>
        <dbReference type="EMBL" id="EGG11067.1"/>
    </source>
</evidence>
<dbReference type="RefSeq" id="XP_007405669.1">
    <property type="nucleotide sequence ID" value="XM_007405607.1"/>
</dbReference>
<gene>
    <name evidence="2" type="ORF">MELLADRAFT_102961</name>
</gene>
<accession>F4R8Q8</accession>
<dbReference type="SUPFAM" id="SSF58113">
    <property type="entry name" value="Apolipoprotein A-I"/>
    <property type="match status" value="1"/>
</dbReference>
<dbReference type="EMBL" id="GL883093">
    <property type="protein sequence ID" value="EGG11067.1"/>
    <property type="molecule type" value="Genomic_DNA"/>
</dbReference>
<feature type="coiled-coil region" evidence="1">
    <location>
        <begin position="94"/>
        <end position="153"/>
    </location>
</feature>
<dbReference type="VEuPathDB" id="FungiDB:MELLADRAFT_102961"/>
<dbReference type="KEGG" id="mlr:MELLADRAFT_102961"/>
<reference evidence="3" key="1">
    <citation type="journal article" date="2011" name="Proc. Natl. Acad. Sci. U.S.A.">
        <title>Obligate biotrophy features unraveled by the genomic analysis of rust fungi.</title>
        <authorList>
            <person name="Duplessis S."/>
            <person name="Cuomo C.A."/>
            <person name="Lin Y.-C."/>
            <person name="Aerts A."/>
            <person name="Tisserant E."/>
            <person name="Veneault-Fourrey C."/>
            <person name="Joly D.L."/>
            <person name="Hacquard S."/>
            <person name="Amselem J."/>
            <person name="Cantarel B.L."/>
            <person name="Chiu R."/>
            <person name="Coutinho P.M."/>
            <person name="Feau N."/>
            <person name="Field M."/>
            <person name="Frey P."/>
            <person name="Gelhaye E."/>
            <person name="Goldberg J."/>
            <person name="Grabherr M.G."/>
            <person name="Kodira C.D."/>
            <person name="Kohler A."/>
            <person name="Kuees U."/>
            <person name="Lindquist E.A."/>
            <person name="Lucas S.M."/>
            <person name="Mago R."/>
            <person name="Mauceli E."/>
            <person name="Morin E."/>
            <person name="Murat C."/>
            <person name="Pangilinan J.L."/>
            <person name="Park R."/>
            <person name="Pearson M."/>
            <person name="Quesneville H."/>
            <person name="Rouhier N."/>
            <person name="Sakthikumar S."/>
            <person name="Salamov A.A."/>
            <person name="Schmutz J."/>
            <person name="Selles B."/>
            <person name="Shapiro H."/>
            <person name="Tanguay P."/>
            <person name="Tuskan G.A."/>
            <person name="Henrissat B."/>
            <person name="Van de Peer Y."/>
            <person name="Rouze P."/>
            <person name="Ellis J.G."/>
            <person name="Dodds P.N."/>
            <person name="Schein J.E."/>
            <person name="Zhong S."/>
            <person name="Hamelin R.C."/>
            <person name="Grigoriev I.V."/>
            <person name="Szabo L.J."/>
            <person name="Martin F."/>
        </authorList>
    </citation>
    <scope>NUCLEOTIDE SEQUENCE [LARGE SCALE GENOMIC DNA]</scope>
    <source>
        <strain evidence="3">98AG31 / pathotype 3-4-7</strain>
    </source>
</reference>
<organism evidence="3">
    <name type="scientific">Melampsora larici-populina (strain 98AG31 / pathotype 3-4-7)</name>
    <name type="common">Poplar leaf rust fungus</name>
    <dbReference type="NCBI Taxonomy" id="747676"/>
    <lineage>
        <taxon>Eukaryota</taxon>
        <taxon>Fungi</taxon>
        <taxon>Dikarya</taxon>
        <taxon>Basidiomycota</taxon>
        <taxon>Pucciniomycotina</taxon>
        <taxon>Pucciniomycetes</taxon>
        <taxon>Pucciniales</taxon>
        <taxon>Melampsoraceae</taxon>
        <taxon>Melampsora</taxon>
    </lineage>
</organism>
<protein>
    <submittedName>
        <fullName evidence="2">Uncharacterized protein</fullName>
    </submittedName>
</protein>
<name>F4R8Q8_MELLP</name>
<keyword evidence="3" id="KW-1185">Reference proteome</keyword>
<dbReference type="InParanoid" id="F4R8Q8"/>
<dbReference type="Proteomes" id="UP000001072">
    <property type="component" value="Unassembled WGS sequence"/>
</dbReference>
<evidence type="ECO:0000256" key="1">
    <source>
        <dbReference type="SAM" id="Coils"/>
    </source>
</evidence>
<keyword evidence="1" id="KW-0175">Coiled coil</keyword>
<evidence type="ECO:0000313" key="3">
    <source>
        <dbReference type="Proteomes" id="UP000001072"/>
    </source>
</evidence>
<dbReference type="HOGENOM" id="CLU_1441342_0_0_1"/>
<sequence length="188" mass="21697">MPIKISDLLDGKPMPGMDQHFKNPGEIIKCQISCCVEHGLHRVKGNLWKAVRDNQGIFESSLAKIHLETSDISSKILAESQAIEANWKALAKKLKGMQTEQASLKKDIEELKEKYQSALHEYHKEQKKKCLDFQELCTDVANIKRNFEDYQNKESFKFEAMQEQCKDWQSKVEERLTLAAHVVLKHRG</sequence>